<dbReference type="GO" id="GO:0006357">
    <property type="term" value="P:regulation of transcription by RNA polymerase II"/>
    <property type="evidence" value="ECO:0007669"/>
    <property type="project" value="InterPro"/>
</dbReference>
<comment type="subcellular location">
    <subcellularLocation>
        <location evidence="1">Nucleus</location>
    </subcellularLocation>
</comment>
<comment type="function">
    <text evidence="1">Component of the Mediator complex, a coactivator involved in the regulated transcription of nearly all RNA polymerase II-dependent genes. Mediator functions as a bridge to convey information from gene-specific regulatory proteins to the basal RNA polymerase II transcription machinery. Mediator is recruited to promoters by direct interactions with regulatory proteins and serves as a scaffold for the assembly of a functional preinitiation complex with RNA polymerase II and the general transcription factors.</text>
</comment>
<evidence type="ECO:0000256" key="2">
    <source>
        <dbReference type="SAM" id="MobiDB-lite"/>
    </source>
</evidence>
<sequence>MSDANIVELETLRRQLQQLHESFTAVINETRPTPDNPSLISWPDLLSKFNILAAKYAVLNQAVGKKHAKLLKEMAVAPKTRPGSIHEQNIISVLLRTKLAPEIEQEEERIWARVEAESQQDKRLDWSARAEKHESLAISALNTFIEQRRRHASTVEELVRQRQRHSQSVAQGEEDEEDGDVEMEQSGGANEGETEAAAAVAATGAVALEDVLGFVSSGAGI</sequence>
<keyword evidence="1" id="KW-0010">Activator</keyword>
<evidence type="ECO:0000313" key="3">
    <source>
        <dbReference type="EMBL" id="KAJ1647548.1"/>
    </source>
</evidence>
<comment type="caution">
    <text evidence="3">The sequence shown here is derived from an EMBL/GenBank/DDBJ whole genome shotgun (WGS) entry which is preliminary data.</text>
</comment>
<comment type="subunit">
    <text evidence="1">Component of the Mediator complex.</text>
</comment>
<accession>A0A9W8CME4</accession>
<comment type="similarity">
    <text evidence="1">Belongs to the Mediator complex subunit 8 family.</text>
</comment>
<reference evidence="3" key="1">
    <citation type="submission" date="2022-07" db="EMBL/GenBank/DDBJ databases">
        <title>Phylogenomic reconstructions and comparative analyses of Kickxellomycotina fungi.</title>
        <authorList>
            <person name="Reynolds N.K."/>
            <person name="Stajich J.E."/>
            <person name="Barry K."/>
            <person name="Grigoriev I.V."/>
            <person name="Crous P."/>
            <person name="Smith M.E."/>
        </authorList>
    </citation>
    <scope>NUCLEOTIDE SEQUENCE</scope>
    <source>
        <strain evidence="3">NBRC 105413</strain>
    </source>
</reference>
<name>A0A9W8CME4_9FUNG</name>
<dbReference type="GO" id="GO:0016592">
    <property type="term" value="C:mediator complex"/>
    <property type="evidence" value="ECO:0007669"/>
    <property type="project" value="InterPro"/>
</dbReference>
<dbReference type="Proteomes" id="UP001145021">
    <property type="component" value="Unassembled WGS sequence"/>
</dbReference>
<evidence type="ECO:0000256" key="1">
    <source>
        <dbReference type="RuleBase" id="RU364144"/>
    </source>
</evidence>
<dbReference type="GO" id="GO:0003712">
    <property type="term" value="F:transcription coregulator activity"/>
    <property type="evidence" value="ECO:0007669"/>
    <property type="project" value="InterPro"/>
</dbReference>
<keyword evidence="1" id="KW-0804">Transcription</keyword>
<protein>
    <recommendedName>
        <fullName evidence="1">Mediator of RNA polymerase II transcription subunit 8</fullName>
    </recommendedName>
    <alternativeName>
        <fullName evidence="1">Mediator complex subunit 8</fullName>
    </alternativeName>
</protein>
<feature type="compositionally biased region" description="Acidic residues" evidence="2">
    <location>
        <begin position="172"/>
        <end position="183"/>
    </location>
</feature>
<dbReference type="EMBL" id="JANBOH010000026">
    <property type="protein sequence ID" value="KAJ1647548.1"/>
    <property type="molecule type" value="Genomic_DNA"/>
</dbReference>
<keyword evidence="1" id="KW-0805">Transcription regulation</keyword>
<organism evidence="3 4">
    <name type="scientific">Coemansia asiatica</name>
    <dbReference type="NCBI Taxonomy" id="1052880"/>
    <lineage>
        <taxon>Eukaryota</taxon>
        <taxon>Fungi</taxon>
        <taxon>Fungi incertae sedis</taxon>
        <taxon>Zoopagomycota</taxon>
        <taxon>Kickxellomycotina</taxon>
        <taxon>Kickxellomycetes</taxon>
        <taxon>Kickxellales</taxon>
        <taxon>Kickxellaceae</taxon>
        <taxon>Coemansia</taxon>
    </lineage>
</organism>
<dbReference type="AlphaFoldDB" id="A0A9W8CME4"/>
<proteinExistence type="inferred from homology"/>
<keyword evidence="1" id="KW-0539">Nucleus</keyword>
<dbReference type="Pfam" id="PF10232">
    <property type="entry name" value="Med8"/>
    <property type="match status" value="1"/>
</dbReference>
<dbReference type="InterPro" id="IPR019364">
    <property type="entry name" value="Mediatior_Med8_fun/met"/>
</dbReference>
<keyword evidence="4" id="KW-1185">Reference proteome</keyword>
<evidence type="ECO:0000313" key="4">
    <source>
        <dbReference type="Proteomes" id="UP001145021"/>
    </source>
</evidence>
<gene>
    <name evidence="1" type="primary">MED8</name>
    <name evidence="3" type="ORF">LPJ64_001081</name>
</gene>
<feature type="region of interest" description="Disordered" evidence="2">
    <location>
        <begin position="160"/>
        <end position="196"/>
    </location>
</feature>
<dbReference type="Gene3D" id="1.20.58.1710">
    <property type="match status" value="1"/>
</dbReference>